<dbReference type="Proteomes" id="UP000434957">
    <property type="component" value="Unassembled WGS sequence"/>
</dbReference>
<keyword evidence="2" id="KW-1185">Reference proteome</keyword>
<organism evidence="1 2">
    <name type="scientific">Phytophthora rubi</name>
    <dbReference type="NCBI Taxonomy" id="129364"/>
    <lineage>
        <taxon>Eukaryota</taxon>
        <taxon>Sar</taxon>
        <taxon>Stramenopiles</taxon>
        <taxon>Oomycota</taxon>
        <taxon>Peronosporomycetes</taxon>
        <taxon>Peronosporales</taxon>
        <taxon>Peronosporaceae</taxon>
        <taxon>Phytophthora</taxon>
    </lineage>
</organism>
<evidence type="ECO:0008006" key="3">
    <source>
        <dbReference type="Google" id="ProtNLM"/>
    </source>
</evidence>
<accession>A0A6A4CKV1</accession>
<reference evidence="1 2" key="1">
    <citation type="submission" date="2018-08" db="EMBL/GenBank/DDBJ databases">
        <title>Genomic investigation of the strawberry pathogen Phytophthora fragariae indicates pathogenicity is determined by transcriptional variation in three key races.</title>
        <authorList>
            <person name="Adams T.M."/>
            <person name="Armitage A.D."/>
            <person name="Sobczyk M.K."/>
            <person name="Bates H.J."/>
            <person name="Dunwell J.M."/>
            <person name="Nellist C.F."/>
            <person name="Harrison R.J."/>
        </authorList>
    </citation>
    <scope>NUCLEOTIDE SEQUENCE [LARGE SCALE GENOMIC DNA]</scope>
    <source>
        <strain evidence="1 2">SCRP333</strain>
    </source>
</reference>
<evidence type="ECO:0000313" key="1">
    <source>
        <dbReference type="EMBL" id="KAE9291187.1"/>
    </source>
</evidence>
<proteinExistence type="predicted"/>
<gene>
    <name evidence="1" type="ORF">PR003_g25105</name>
</gene>
<protein>
    <recommendedName>
        <fullName evidence="3">RxLR effector protein</fullName>
    </recommendedName>
</protein>
<dbReference type="Gene3D" id="3.40.50.300">
    <property type="entry name" value="P-loop containing nucleotide triphosphate hydrolases"/>
    <property type="match status" value="1"/>
</dbReference>
<dbReference type="InterPro" id="IPR027417">
    <property type="entry name" value="P-loop_NTPase"/>
</dbReference>
<dbReference type="AlphaFoldDB" id="A0A6A4CKV1"/>
<name>A0A6A4CKV1_9STRA</name>
<sequence>MASLRAKGPKNPVYQTVRVLNPKCISMGELYGEFNEATQKWHNGSTFAFQKLKNAVMKIKFSSWYKAKLTPTEVNTMLIAQGGKVDWAVATAYAVYFRNLKYGPYAIDMINKENNA</sequence>
<evidence type="ECO:0000313" key="2">
    <source>
        <dbReference type="Proteomes" id="UP000434957"/>
    </source>
</evidence>
<dbReference type="EMBL" id="QXFT01002943">
    <property type="protein sequence ID" value="KAE9291187.1"/>
    <property type="molecule type" value="Genomic_DNA"/>
</dbReference>
<comment type="caution">
    <text evidence="1">The sequence shown here is derived from an EMBL/GenBank/DDBJ whole genome shotgun (WGS) entry which is preliminary data.</text>
</comment>